<feature type="transmembrane region" description="Helical" evidence="2">
    <location>
        <begin position="54"/>
        <end position="75"/>
    </location>
</feature>
<keyword evidence="2" id="KW-1133">Transmembrane helix</keyword>
<evidence type="ECO:0000256" key="2">
    <source>
        <dbReference type="SAM" id="Phobius"/>
    </source>
</evidence>
<feature type="transmembrane region" description="Helical" evidence="2">
    <location>
        <begin position="96"/>
        <end position="117"/>
    </location>
</feature>
<organism evidence="3 4">
    <name type="scientific">Symbiodinium microadriaticum</name>
    <name type="common">Dinoflagellate</name>
    <name type="synonym">Zooxanthella microadriatica</name>
    <dbReference type="NCBI Taxonomy" id="2951"/>
    <lineage>
        <taxon>Eukaryota</taxon>
        <taxon>Sar</taxon>
        <taxon>Alveolata</taxon>
        <taxon>Dinophyceae</taxon>
        <taxon>Suessiales</taxon>
        <taxon>Symbiodiniaceae</taxon>
        <taxon>Symbiodinium</taxon>
    </lineage>
</organism>
<gene>
    <name evidence="3" type="ORF">AK812_SmicGene1193</name>
</gene>
<feature type="region of interest" description="Disordered" evidence="1">
    <location>
        <begin position="405"/>
        <end position="449"/>
    </location>
</feature>
<sequence length="673" mass="73773">MEFDPDAPGLSQAFLAASLGVEALIAGRLAYRAWNQKSPLWRAFVVPQIARNDLWFTFNSLLLVAYVLPFVNSLDGSCGMIRREALALRYSIGRKIVGMNTALLLTVVVSMQLRMIFRPDLPALISFNLSWTIVGAEPKTLKQAASALLQLTCDAVVELDEELRLTEHSNELAAMLLRDSVAGGRGGTLKGTLFTDLMPPMDAPPAIAKLSMFRSSGSSSQPPAQTVRAHAFHTRLVDSWSTKLRTEVLQDSKPFAVSRGATGDGEEAEELASVDSFPISPSSRHSEQWLPQSLYGRGMLFLDVDVERLCIHAASAPLMDLVGSAPSQVFPAPHTVQLLERIHSEGRLLLERGEQPPSKIYSFDEMPAFLGGATPDPITGTMHLIQAQLGLNVLVAFQPSVQVQNSNSSLASERRSSRRLASVHSHSRSGLRDFGKQSREPNFGPPDFARCHQQATDSALVPASGFGEPENLSKRRRHLKPREHLWQVFPRLCFPEFAGGRYFGVSMPESRYKTNGLLHPFNQGLLRFDLRFDSLCQIPKGAAFEVRSLEADDDASSSEPSYVFEHGSQLPLEGIIIQGTSLHLAWRGGGSGPAFGVRVSVEMRTVEGTPLRRAGRSGKAPGLGLRLSPEIEALFDEAAQLLANRPRQNTRLEVAGYELLNNGNLWILTVFPP</sequence>
<keyword evidence="4" id="KW-1185">Reference proteome</keyword>
<dbReference type="OrthoDB" id="434741at2759"/>
<keyword evidence="2" id="KW-0812">Transmembrane</keyword>
<dbReference type="AlphaFoldDB" id="A0A1Q9F4P4"/>
<reference evidence="3 4" key="1">
    <citation type="submission" date="2016-02" db="EMBL/GenBank/DDBJ databases">
        <title>Genome analysis of coral dinoflagellate symbionts highlights evolutionary adaptations to a symbiotic lifestyle.</title>
        <authorList>
            <person name="Aranda M."/>
            <person name="Li Y."/>
            <person name="Liew Y.J."/>
            <person name="Baumgarten S."/>
            <person name="Simakov O."/>
            <person name="Wilson M."/>
            <person name="Piel J."/>
            <person name="Ashoor H."/>
            <person name="Bougouffa S."/>
            <person name="Bajic V.B."/>
            <person name="Ryu T."/>
            <person name="Ravasi T."/>
            <person name="Bayer T."/>
            <person name="Micklem G."/>
            <person name="Kim H."/>
            <person name="Bhak J."/>
            <person name="Lajeunesse T.C."/>
            <person name="Voolstra C.R."/>
        </authorList>
    </citation>
    <scope>NUCLEOTIDE SEQUENCE [LARGE SCALE GENOMIC DNA]</scope>
    <source>
        <strain evidence="3 4">CCMP2467</strain>
    </source>
</reference>
<accession>A0A1Q9F4P4</accession>
<protein>
    <submittedName>
        <fullName evidence="3">Uncharacterized protein</fullName>
    </submittedName>
</protein>
<evidence type="ECO:0000313" key="4">
    <source>
        <dbReference type="Proteomes" id="UP000186817"/>
    </source>
</evidence>
<dbReference type="Proteomes" id="UP000186817">
    <property type="component" value="Unassembled WGS sequence"/>
</dbReference>
<feature type="compositionally biased region" description="Basic and acidic residues" evidence="1">
    <location>
        <begin position="430"/>
        <end position="439"/>
    </location>
</feature>
<feature type="region of interest" description="Disordered" evidence="1">
    <location>
        <begin position="256"/>
        <end position="284"/>
    </location>
</feature>
<evidence type="ECO:0000256" key="1">
    <source>
        <dbReference type="SAM" id="MobiDB-lite"/>
    </source>
</evidence>
<evidence type="ECO:0000313" key="3">
    <source>
        <dbReference type="EMBL" id="OLQ14650.1"/>
    </source>
</evidence>
<proteinExistence type="predicted"/>
<keyword evidence="2" id="KW-0472">Membrane</keyword>
<dbReference type="EMBL" id="LSRX01000012">
    <property type="protein sequence ID" value="OLQ14650.1"/>
    <property type="molecule type" value="Genomic_DNA"/>
</dbReference>
<comment type="caution">
    <text evidence="3">The sequence shown here is derived from an EMBL/GenBank/DDBJ whole genome shotgun (WGS) entry which is preliminary data.</text>
</comment>
<name>A0A1Q9F4P4_SYMMI</name>